<feature type="domain" description="Gcp-like" evidence="1">
    <location>
        <begin position="6"/>
        <end position="100"/>
    </location>
</feature>
<dbReference type="EMBL" id="DSFC01000122">
    <property type="protein sequence ID" value="HEV09178.1"/>
    <property type="molecule type" value="Genomic_DNA"/>
</dbReference>
<name>A0A831YDD3_9AQUI</name>
<dbReference type="Proteomes" id="UP000885621">
    <property type="component" value="Unassembled WGS sequence"/>
</dbReference>
<evidence type="ECO:0000313" key="2">
    <source>
        <dbReference type="EMBL" id="HEV09178.1"/>
    </source>
</evidence>
<reference evidence="2" key="1">
    <citation type="journal article" date="2020" name="mSystems">
        <title>Genome- and Community-Level Interaction Insights into Carbon Utilization and Element Cycling Functions of Hydrothermarchaeota in Hydrothermal Sediment.</title>
        <authorList>
            <person name="Zhou Z."/>
            <person name="Liu Y."/>
            <person name="Xu W."/>
            <person name="Pan J."/>
            <person name="Luo Z.H."/>
            <person name="Li M."/>
        </authorList>
    </citation>
    <scope>NUCLEOTIDE SEQUENCE [LARGE SCALE GENOMIC DNA]</scope>
    <source>
        <strain evidence="2">SpSt-1257</strain>
    </source>
</reference>
<sequence length="137" mass="15550">KGENRFNFSFSGLKTAVIKEIRKGTYSKEDIAASFQNAIIETLLKKTLDACNEFKVNRVVIAGGVSANSKLREEVSKIKDIEFHYPPLYLCTDNAAMVAYTGYKRFVKYGKGVDLSFEAKARLRIDKFPQLLRDFHS</sequence>
<dbReference type="SUPFAM" id="SSF53067">
    <property type="entry name" value="Actin-like ATPase domain"/>
    <property type="match status" value="1"/>
</dbReference>
<feature type="non-terminal residue" evidence="2">
    <location>
        <position position="1"/>
    </location>
</feature>
<dbReference type="PANTHER" id="PTHR11735:SF6">
    <property type="entry name" value="TRNA N6-ADENOSINE THREONYLCARBAMOYLTRANSFERASE, MITOCHONDRIAL"/>
    <property type="match status" value="1"/>
</dbReference>
<dbReference type="Gene3D" id="3.30.420.40">
    <property type="match status" value="2"/>
</dbReference>
<protein>
    <submittedName>
        <fullName evidence="2">tRNA (Adenosine(37)-N6)-threonylcarbamoyltransferase complex transferase subunit TsaD</fullName>
    </submittedName>
</protein>
<proteinExistence type="predicted"/>
<dbReference type="InterPro" id="IPR043129">
    <property type="entry name" value="ATPase_NBD"/>
</dbReference>
<dbReference type="PANTHER" id="PTHR11735">
    <property type="entry name" value="TRNA N6-ADENOSINE THREONYLCARBAMOYLTRANSFERASE"/>
    <property type="match status" value="1"/>
</dbReference>
<dbReference type="InterPro" id="IPR000905">
    <property type="entry name" value="Gcp-like_dom"/>
</dbReference>
<evidence type="ECO:0000259" key="1">
    <source>
        <dbReference type="Pfam" id="PF00814"/>
    </source>
</evidence>
<accession>A0A831YDD3</accession>
<dbReference type="AlphaFoldDB" id="A0A831YDD3"/>
<dbReference type="Pfam" id="PF00814">
    <property type="entry name" value="TsaD"/>
    <property type="match status" value="1"/>
</dbReference>
<comment type="caution">
    <text evidence="2">The sequence shown here is derived from an EMBL/GenBank/DDBJ whole genome shotgun (WGS) entry which is preliminary data.</text>
</comment>
<gene>
    <name evidence="2" type="ORF">ENO34_02125</name>
</gene>
<organism evidence="2">
    <name type="scientific">Sulfurihydrogenibium azorense</name>
    <dbReference type="NCBI Taxonomy" id="309806"/>
    <lineage>
        <taxon>Bacteria</taxon>
        <taxon>Pseudomonadati</taxon>
        <taxon>Aquificota</taxon>
        <taxon>Aquificia</taxon>
        <taxon>Aquificales</taxon>
        <taxon>Hydrogenothermaceae</taxon>
        <taxon>Sulfurihydrogenibium</taxon>
    </lineage>
</organism>